<evidence type="ECO:0000313" key="1">
    <source>
        <dbReference type="EMBL" id="KAI7726048.1"/>
    </source>
</evidence>
<dbReference type="InterPro" id="IPR023214">
    <property type="entry name" value="HAD_sf"/>
</dbReference>
<comment type="caution">
    <text evidence="1">The sequence shown here is derived from an EMBL/GenBank/DDBJ whole genome shotgun (WGS) entry which is preliminary data.</text>
</comment>
<protein>
    <submittedName>
        <fullName evidence="1">Uncharacterized protein</fullName>
    </submittedName>
</protein>
<sequence length="63" mass="7501">MNATKLEEVVIFLDYDGSLSPIVKNHDQAHMAPEMFSDWWRRWLTPSWINVVVQGERFFDFQA</sequence>
<dbReference type="Proteomes" id="UP001206925">
    <property type="component" value="Unassembled WGS sequence"/>
</dbReference>
<reference evidence="1" key="1">
    <citation type="submission" date="2022-06" db="EMBL/GenBank/DDBJ databases">
        <title>Uncovering the hologenomic basis of an extraordinary plant invasion.</title>
        <authorList>
            <person name="Bieker V.C."/>
            <person name="Martin M.D."/>
            <person name="Gilbert T."/>
            <person name="Hodgins K."/>
            <person name="Battlay P."/>
            <person name="Petersen B."/>
            <person name="Wilson J."/>
        </authorList>
    </citation>
    <scope>NUCLEOTIDE SEQUENCE</scope>
    <source>
        <strain evidence="1">AA19_3_7</strain>
        <tissue evidence="1">Leaf</tissue>
    </source>
</reference>
<dbReference type="Gene3D" id="3.40.50.1000">
    <property type="entry name" value="HAD superfamily/HAD-like"/>
    <property type="match status" value="1"/>
</dbReference>
<dbReference type="AlphaFoldDB" id="A0AAD5BMB4"/>
<name>A0AAD5BMB4_AMBAR</name>
<organism evidence="1 2">
    <name type="scientific">Ambrosia artemisiifolia</name>
    <name type="common">Common ragweed</name>
    <dbReference type="NCBI Taxonomy" id="4212"/>
    <lineage>
        <taxon>Eukaryota</taxon>
        <taxon>Viridiplantae</taxon>
        <taxon>Streptophyta</taxon>
        <taxon>Embryophyta</taxon>
        <taxon>Tracheophyta</taxon>
        <taxon>Spermatophyta</taxon>
        <taxon>Magnoliopsida</taxon>
        <taxon>eudicotyledons</taxon>
        <taxon>Gunneridae</taxon>
        <taxon>Pentapetalae</taxon>
        <taxon>asterids</taxon>
        <taxon>campanulids</taxon>
        <taxon>Asterales</taxon>
        <taxon>Asteraceae</taxon>
        <taxon>Asteroideae</taxon>
        <taxon>Heliantheae alliance</taxon>
        <taxon>Heliantheae</taxon>
        <taxon>Ambrosia</taxon>
    </lineage>
</organism>
<gene>
    <name evidence="1" type="ORF">M8C21_016696</name>
</gene>
<proteinExistence type="predicted"/>
<accession>A0AAD5BMB4</accession>
<keyword evidence="2" id="KW-1185">Reference proteome</keyword>
<evidence type="ECO:0000313" key="2">
    <source>
        <dbReference type="Proteomes" id="UP001206925"/>
    </source>
</evidence>
<dbReference type="EMBL" id="JAMZMK010011769">
    <property type="protein sequence ID" value="KAI7726048.1"/>
    <property type="molecule type" value="Genomic_DNA"/>
</dbReference>